<keyword evidence="1" id="KW-0285">Flavoprotein</keyword>
<protein>
    <submittedName>
        <fullName evidence="9">Pyoverdin chromophore biosynthetic protein pvcC</fullName>
    </submittedName>
</protein>
<name>A0A263D118_9PSEU</name>
<comment type="similarity">
    <text evidence="4">Belongs to the FADH(2)-utilizing monooxygenase family.</text>
</comment>
<feature type="region of interest" description="Disordered" evidence="6">
    <location>
        <begin position="1"/>
        <end position="20"/>
    </location>
</feature>
<dbReference type="InterPro" id="IPR024674">
    <property type="entry name" value="HpaB/PvcC/4-BUDH_N"/>
</dbReference>
<dbReference type="SUPFAM" id="SSF47203">
    <property type="entry name" value="Acyl-CoA dehydrogenase C-terminal domain-like"/>
    <property type="match status" value="1"/>
</dbReference>
<reference evidence="9 10" key="1">
    <citation type="submission" date="2017-07" db="EMBL/GenBank/DDBJ databases">
        <title>Amycolatopsis antarcticus sp. nov., isolated from the surface of an Antarcticus brown macroalga.</title>
        <authorList>
            <person name="Wang J."/>
            <person name="Leiva S."/>
            <person name="Huang J."/>
            <person name="Huang Y."/>
        </authorList>
    </citation>
    <scope>NUCLEOTIDE SEQUENCE [LARGE SCALE GENOMIC DNA]</scope>
    <source>
        <strain evidence="9 10">AU-G6</strain>
    </source>
</reference>
<comment type="caution">
    <text evidence="9">The sequence shown here is derived from an EMBL/GenBank/DDBJ whole genome shotgun (WGS) entry which is preliminary data.</text>
</comment>
<keyword evidence="10" id="KW-1185">Reference proteome</keyword>
<dbReference type="RefSeq" id="WP_094863866.1">
    <property type="nucleotide sequence ID" value="NZ_NKYE01000010.1"/>
</dbReference>
<sequence>MTEGQHEPAFPGPPRRITRPLTGSEYVETLRDSREIYLYGERVKDVTTHPAFANPVRMVARMYDSLHDPANRGVLTAPTDTGSDGYTHPFFRTPMSVDDLIADQRAIAGWARQSYGWMGRSPDYKASFLGTLGANADYYAPFADNARRWYAESQEKVLYWNHAIAHPPVDRDRPPDEVADVFVHVEKETDAGVVVSGAKMVATGSAITHYNFIAHWGIPVKDRRFALVATIPMDAPGMKLICRQSYAATAAVMGSPFDYPLSSRLDENDTILVLDKVLIPWENVFVYGHLGKAQMFTAKSGMIERATFHGCTRLAVKLEFIAGLIMKALELTGTGDFRGVQTRLGEVLAWRNMFWGLADAAVRNPVPWKNGALLPNPEYGMAHRWFMQIGYPRIKEIVHQDVAGALIYVNSSSADFRNPDIRPYLDKYLRGSGGADAVERVKLMKLLWDAVGSEFGGRHELYERNYSGNHENTRLELVFSQLSNGQADGYKAFADRCLAEYDLDGWTVPDLESYEKLQRARTDLLDT</sequence>
<dbReference type="PANTHER" id="PTHR36117:SF3">
    <property type="entry name" value="4-HYDROXYPHENYLACETATE 3-MONOOXYGENASE-RELATED"/>
    <property type="match status" value="1"/>
</dbReference>
<dbReference type="InterPro" id="IPR009100">
    <property type="entry name" value="AcylCoA_DH/oxidase_NM_dom_sf"/>
</dbReference>
<evidence type="ECO:0000256" key="5">
    <source>
        <dbReference type="PIRSR" id="PIRSR000331-2"/>
    </source>
</evidence>
<dbReference type="InterPro" id="IPR004925">
    <property type="entry name" value="HpaB/PvcC/4-BUDH"/>
</dbReference>
<dbReference type="PIRSF" id="PIRSF500125">
    <property type="entry name" value="4_HPA_large"/>
    <property type="match status" value="1"/>
</dbReference>
<feature type="domain" description="HpaB/PvcC/4-BUDH C-terminal" evidence="7">
    <location>
        <begin position="293"/>
        <end position="494"/>
    </location>
</feature>
<gene>
    <name evidence="9" type="ORF">CFN78_17305</name>
</gene>
<dbReference type="Pfam" id="PF03241">
    <property type="entry name" value="HpaB"/>
    <property type="match status" value="1"/>
</dbReference>
<evidence type="ECO:0000259" key="7">
    <source>
        <dbReference type="Pfam" id="PF03241"/>
    </source>
</evidence>
<dbReference type="Gene3D" id="2.40.110.10">
    <property type="entry name" value="Butyryl-CoA Dehydrogenase, subunit A, domain 2"/>
    <property type="match status" value="1"/>
</dbReference>
<evidence type="ECO:0000256" key="4">
    <source>
        <dbReference type="ARBA" id="ARBA00061227"/>
    </source>
</evidence>
<feature type="binding site" evidence="5">
    <location>
        <position position="203"/>
    </location>
    <ligand>
        <name>FAD</name>
        <dbReference type="ChEBI" id="CHEBI:57692"/>
    </ligand>
</feature>
<dbReference type="PANTHER" id="PTHR36117">
    <property type="entry name" value="4-HYDROXYPHENYLACETATE 3-MONOOXYGENASE-RELATED"/>
    <property type="match status" value="1"/>
</dbReference>
<dbReference type="GO" id="GO:0016627">
    <property type="term" value="F:oxidoreductase activity, acting on the CH-CH group of donors"/>
    <property type="evidence" value="ECO:0007669"/>
    <property type="project" value="InterPro"/>
</dbReference>
<keyword evidence="2 5" id="KW-0274">FAD</keyword>
<organism evidence="9 10">
    <name type="scientific">Amycolatopsis antarctica</name>
    <dbReference type="NCBI Taxonomy" id="1854586"/>
    <lineage>
        <taxon>Bacteria</taxon>
        <taxon>Bacillati</taxon>
        <taxon>Actinomycetota</taxon>
        <taxon>Actinomycetes</taxon>
        <taxon>Pseudonocardiales</taxon>
        <taxon>Pseudonocardiaceae</taxon>
        <taxon>Amycolatopsis</taxon>
    </lineage>
</organism>
<evidence type="ECO:0000313" key="10">
    <source>
        <dbReference type="Proteomes" id="UP000242444"/>
    </source>
</evidence>
<dbReference type="SUPFAM" id="SSF56645">
    <property type="entry name" value="Acyl-CoA dehydrogenase NM domain-like"/>
    <property type="match status" value="1"/>
</dbReference>
<dbReference type="PIRSF" id="PIRSF000331">
    <property type="entry name" value="HpaA_HpaB"/>
    <property type="match status" value="1"/>
</dbReference>
<evidence type="ECO:0000256" key="3">
    <source>
        <dbReference type="ARBA" id="ARBA00023002"/>
    </source>
</evidence>
<dbReference type="InterPro" id="IPR046373">
    <property type="entry name" value="Acyl-CoA_Oxase/DH_mid-dom_sf"/>
</dbReference>
<proteinExistence type="inferred from homology"/>
<keyword evidence="3" id="KW-0560">Oxidoreductase</keyword>
<dbReference type="InterPro" id="IPR024677">
    <property type="entry name" value="HpaB/PvcC"/>
</dbReference>
<dbReference type="InterPro" id="IPR024719">
    <property type="entry name" value="HpaB/PvcC/4-BUDH_C"/>
</dbReference>
<dbReference type="OrthoDB" id="9785230at2"/>
<dbReference type="EMBL" id="NKYE01000010">
    <property type="protein sequence ID" value="OZM71909.1"/>
    <property type="molecule type" value="Genomic_DNA"/>
</dbReference>
<dbReference type="Pfam" id="PF11794">
    <property type="entry name" value="HpaB_N"/>
    <property type="match status" value="1"/>
</dbReference>
<dbReference type="Gene3D" id="1.20.140.10">
    <property type="entry name" value="Butyryl-CoA Dehydrogenase, subunit A, domain 3"/>
    <property type="match status" value="1"/>
</dbReference>
<evidence type="ECO:0000313" key="9">
    <source>
        <dbReference type="EMBL" id="OZM71909.1"/>
    </source>
</evidence>
<dbReference type="InParanoid" id="A0A263D118"/>
<evidence type="ECO:0000259" key="8">
    <source>
        <dbReference type="Pfam" id="PF11794"/>
    </source>
</evidence>
<dbReference type="FunFam" id="2.40.110.10:FF:000026">
    <property type="entry name" value="4-hydroxyphenylacetate 3-monooxygenase oxygenase component"/>
    <property type="match status" value="1"/>
</dbReference>
<dbReference type="AlphaFoldDB" id="A0A263D118"/>
<feature type="binding site" evidence="5">
    <location>
        <begin position="162"/>
        <end position="164"/>
    </location>
    <ligand>
        <name>FAD</name>
        <dbReference type="ChEBI" id="CHEBI:57692"/>
    </ligand>
</feature>
<evidence type="ECO:0000256" key="6">
    <source>
        <dbReference type="SAM" id="MobiDB-lite"/>
    </source>
</evidence>
<feature type="domain" description="HpaB/PvcC/4-BUDH N-terminal" evidence="8">
    <location>
        <begin position="22"/>
        <end position="286"/>
    </location>
</feature>
<dbReference type="InterPro" id="IPR036250">
    <property type="entry name" value="AcylCo_DH-like_C"/>
</dbReference>
<accession>A0A263D118</accession>
<evidence type="ECO:0000256" key="1">
    <source>
        <dbReference type="ARBA" id="ARBA00022630"/>
    </source>
</evidence>
<evidence type="ECO:0000256" key="2">
    <source>
        <dbReference type="ARBA" id="ARBA00022827"/>
    </source>
</evidence>
<dbReference type="Proteomes" id="UP000242444">
    <property type="component" value="Unassembled WGS sequence"/>
</dbReference>
<dbReference type="Gene3D" id="1.10.3140.10">
    <property type="entry name" value="4-hydroxybutyryl-coa dehydratase, domain 1"/>
    <property type="match status" value="1"/>
</dbReference>